<dbReference type="PANTHER" id="PTHR12526">
    <property type="entry name" value="GLYCOSYLTRANSFERASE"/>
    <property type="match status" value="1"/>
</dbReference>
<dbReference type="EMBL" id="NHOI01000039">
    <property type="protein sequence ID" value="OVZ81709.1"/>
    <property type="molecule type" value="Genomic_DNA"/>
</dbReference>
<dbReference type="GO" id="GO:0016757">
    <property type="term" value="F:glycosyltransferase activity"/>
    <property type="evidence" value="ECO:0007669"/>
    <property type="project" value="InterPro"/>
</dbReference>
<proteinExistence type="predicted"/>
<feature type="domain" description="Glycosyltransferase subfamily 4-like N-terminal" evidence="2">
    <location>
        <begin position="16"/>
        <end position="174"/>
    </location>
</feature>
<dbReference type="InterPro" id="IPR028098">
    <property type="entry name" value="Glyco_trans_4-like_N"/>
</dbReference>
<dbReference type="PANTHER" id="PTHR12526:SF627">
    <property type="entry name" value="D-RHAMNOSYLTRANSFERASE WBPZ"/>
    <property type="match status" value="1"/>
</dbReference>
<dbReference type="InterPro" id="IPR001296">
    <property type="entry name" value="Glyco_trans_1"/>
</dbReference>
<accession>A0A208ZML6</accession>
<dbReference type="Proteomes" id="UP000196440">
    <property type="component" value="Unassembled WGS sequence"/>
</dbReference>
<dbReference type="AlphaFoldDB" id="A0A208ZML6"/>
<dbReference type="RefSeq" id="WP_087816563.1">
    <property type="nucleotide sequence ID" value="NZ_CBCPKE010000010.1"/>
</dbReference>
<name>A0A208ZML6_YERIN</name>
<evidence type="ECO:0000313" key="3">
    <source>
        <dbReference type="EMBL" id="OVZ81709.1"/>
    </source>
</evidence>
<evidence type="ECO:0000259" key="1">
    <source>
        <dbReference type="Pfam" id="PF00534"/>
    </source>
</evidence>
<dbReference type="SUPFAM" id="SSF53756">
    <property type="entry name" value="UDP-Glycosyltransferase/glycogen phosphorylase"/>
    <property type="match status" value="1"/>
</dbReference>
<keyword evidence="3" id="KW-0808">Transferase</keyword>
<dbReference type="CDD" id="cd03795">
    <property type="entry name" value="GT4_WfcD-like"/>
    <property type="match status" value="1"/>
</dbReference>
<protein>
    <submittedName>
        <fullName evidence="3">Glycosyl transferase family 1</fullName>
    </submittedName>
</protein>
<evidence type="ECO:0000259" key="2">
    <source>
        <dbReference type="Pfam" id="PF13439"/>
    </source>
</evidence>
<sequence length="373" mass="41986">MLKVLHFYKTYYPDSFGGIEQVIYQLNEAGICHDIEATTLSLSTRGDIDNERIGSHSAYYSATNFEIASTPFSISAVKKFKQLAEQVDIIHYHFPYPFMDMVHFVAGVKKPTIVSYHSDIVKQKLALIFYTPLMNKFLASVDCIVAASPNYAETSVTLQKYLPKVKVIPYGLDRNSYPMADEQHLDNWRQKVGDRFFLFIGAFRYYKGLHILLDAVKGTDFPLVIVGAGPIEQELKQQAVDLGLQNIHFVGALPDEDKAALLQLCYSVVFPSHLRSEAFGITLLEGAMFGKPLISSEIGTGTTYINLDKETGIVVPPSDADALRQAMVQLWHDPQLAARYGDNAAKRFQDLFTSARMAESYIELYQQLIEKRL</sequence>
<feature type="domain" description="Glycosyl transferase family 1" evidence="1">
    <location>
        <begin position="188"/>
        <end position="347"/>
    </location>
</feature>
<dbReference type="Pfam" id="PF13439">
    <property type="entry name" value="Glyco_transf_4"/>
    <property type="match status" value="1"/>
</dbReference>
<comment type="caution">
    <text evidence="3">The sequence shown here is derived from an EMBL/GenBank/DDBJ whole genome shotgun (WGS) entry which is preliminary data.</text>
</comment>
<reference evidence="3 4" key="1">
    <citation type="submission" date="2017-05" db="EMBL/GenBank/DDBJ databases">
        <title>Whole genome sequencing of Yersinia kristensenii.</title>
        <authorList>
            <person name="Campioni F."/>
        </authorList>
    </citation>
    <scope>NUCLEOTIDE SEQUENCE [LARGE SCALE GENOMIC DNA]</scope>
    <source>
        <strain evidence="3 4">CFSAN060536</strain>
    </source>
</reference>
<gene>
    <name evidence="3" type="ORF">CBW57_21065</name>
</gene>
<evidence type="ECO:0000313" key="4">
    <source>
        <dbReference type="Proteomes" id="UP000196440"/>
    </source>
</evidence>
<dbReference type="Pfam" id="PF00534">
    <property type="entry name" value="Glycos_transf_1"/>
    <property type="match status" value="1"/>
</dbReference>
<organism evidence="3 4">
    <name type="scientific">Yersinia intermedia</name>
    <dbReference type="NCBI Taxonomy" id="631"/>
    <lineage>
        <taxon>Bacteria</taxon>
        <taxon>Pseudomonadati</taxon>
        <taxon>Pseudomonadota</taxon>
        <taxon>Gammaproteobacteria</taxon>
        <taxon>Enterobacterales</taxon>
        <taxon>Yersiniaceae</taxon>
        <taxon>Yersinia</taxon>
    </lineage>
</organism>
<dbReference type="Gene3D" id="3.40.50.2000">
    <property type="entry name" value="Glycogen Phosphorylase B"/>
    <property type="match status" value="2"/>
</dbReference>
<dbReference type="GO" id="GO:1901135">
    <property type="term" value="P:carbohydrate derivative metabolic process"/>
    <property type="evidence" value="ECO:0007669"/>
    <property type="project" value="UniProtKB-ARBA"/>
</dbReference>